<keyword evidence="5" id="KW-1185">Reference proteome</keyword>
<dbReference type="Gene3D" id="3.40.30.10">
    <property type="entry name" value="Glutaredoxin"/>
    <property type="match status" value="1"/>
</dbReference>
<feature type="region of interest" description="Disordered" evidence="2">
    <location>
        <begin position="187"/>
        <end position="218"/>
    </location>
</feature>
<name>A0AAV7JWZ3_9METZ</name>
<dbReference type="SUPFAM" id="SSF52833">
    <property type="entry name" value="Thioredoxin-like"/>
    <property type="match status" value="1"/>
</dbReference>
<protein>
    <recommendedName>
        <fullName evidence="1">Thioredoxin domain-containing protein 9</fullName>
    </recommendedName>
</protein>
<dbReference type="InterPro" id="IPR013766">
    <property type="entry name" value="Thioredoxin_domain"/>
</dbReference>
<reference evidence="4 5" key="1">
    <citation type="journal article" date="2023" name="BMC Biol.">
        <title>The compact genome of the sponge Oopsacas minuta (Hexactinellida) is lacking key metazoan core genes.</title>
        <authorList>
            <person name="Santini S."/>
            <person name="Schenkelaars Q."/>
            <person name="Jourda C."/>
            <person name="Duchesne M."/>
            <person name="Belahbib H."/>
            <person name="Rocher C."/>
            <person name="Selva M."/>
            <person name="Riesgo A."/>
            <person name="Vervoort M."/>
            <person name="Leys S.P."/>
            <person name="Kodjabachian L."/>
            <person name="Le Bivic A."/>
            <person name="Borchiellini C."/>
            <person name="Claverie J.M."/>
            <person name="Renard E."/>
        </authorList>
    </citation>
    <scope>NUCLEOTIDE SEQUENCE [LARGE SCALE GENOMIC DNA]</scope>
    <source>
        <strain evidence="4">SPO-2</strain>
    </source>
</reference>
<evidence type="ECO:0000256" key="2">
    <source>
        <dbReference type="SAM" id="MobiDB-lite"/>
    </source>
</evidence>
<organism evidence="4 5">
    <name type="scientific">Oopsacas minuta</name>
    <dbReference type="NCBI Taxonomy" id="111878"/>
    <lineage>
        <taxon>Eukaryota</taxon>
        <taxon>Metazoa</taxon>
        <taxon>Porifera</taxon>
        <taxon>Hexactinellida</taxon>
        <taxon>Hexasterophora</taxon>
        <taxon>Lyssacinosida</taxon>
        <taxon>Leucopsacidae</taxon>
        <taxon>Oopsacas</taxon>
    </lineage>
</organism>
<comment type="caution">
    <text evidence="4">The sequence shown here is derived from an EMBL/GenBank/DDBJ whole genome shotgun (WGS) entry which is preliminary data.</text>
</comment>
<dbReference type="Pfam" id="PF00085">
    <property type="entry name" value="Thioredoxin"/>
    <property type="match status" value="1"/>
</dbReference>
<dbReference type="InterPro" id="IPR036249">
    <property type="entry name" value="Thioredoxin-like_sf"/>
</dbReference>
<dbReference type="AlphaFoldDB" id="A0AAV7JWZ3"/>
<accession>A0AAV7JWZ3</accession>
<dbReference type="Proteomes" id="UP001165289">
    <property type="component" value="Unassembled WGS sequence"/>
</dbReference>
<sequence>MATNQAAETALLKAAEIIEEQLDGEIDRLDKMGTDDIEKLREQRLKAMKDKAKKQQELVVKGHGTYREMPSEKDFFQEVKDTEFVLIHFFRPSTMRCDIVDKHLAILAAKHIETKFLKVNVEKFPFLVERLKIRVLPTIVPFVKGSVGEYLIGFELLGNRDDFSTDVMEWRLGVLGVIEYSGNLLEPPTDKKPASRIQIKPKTIRNRDPNSSDSDEYN</sequence>
<proteinExistence type="predicted"/>
<dbReference type="CDD" id="cd02989">
    <property type="entry name" value="Phd_like_TxnDC9"/>
    <property type="match status" value="1"/>
</dbReference>
<gene>
    <name evidence="4" type="ORF">LOD99_3433</name>
</gene>
<dbReference type="PANTHER" id="PTHR21148">
    <property type="entry name" value="THIOREDOXIN DOMAIN-CONTAINING PROTEIN 9"/>
    <property type="match status" value="1"/>
</dbReference>
<evidence type="ECO:0000313" key="5">
    <source>
        <dbReference type="Proteomes" id="UP001165289"/>
    </source>
</evidence>
<evidence type="ECO:0000313" key="4">
    <source>
        <dbReference type="EMBL" id="KAI6653538.1"/>
    </source>
</evidence>
<evidence type="ECO:0000256" key="1">
    <source>
        <dbReference type="ARBA" id="ARBA00026148"/>
    </source>
</evidence>
<dbReference type="EMBL" id="JAKMXF010000266">
    <property type="protein sequence ID" value="KAI6653538.1"/>
    <property type="molecule type" value="Genomic_DNA"/>
</dbReference>
<feature type="domain" description="Thioredoxin" evidence="3">
    <location>
        <begin position="71"/>
        <end position="148"/>
    </location>
</feature>
<evidence type="ECO:0000259" key="3">
    <source>
        <dbReference type="Pfam" id="PF00085"/>
    </source>
</evidence>